<dbReference type="CDD" id="cd13956">
    <property type="entry name" value="PT_UbiA"/>
    <property type="match status" value="1"/>
</dbReference>
<evidence type="ECO:0000313" key="8">
    <source>
        <dbReference type="Proteomes" id="UP001596512"/>
    </source>
</evidence>
<keyword evidence="8" id="KW-1185">Reference proteome</keyword>
<evidence type="ECO:0000256" key="3">
    <source>
        <dbReference type="ARBA" id="ARBA00022692"/>
    </source>
</evidence>
<keyword evidence="5 6" id="KW-0472">Membrane</keyword>
<evidence type="ECO:0000256" key="1">
    <source>
        <dbReference type="ARBA" id="ARBA00004141"/>
    </source>
</evidence>
<feature type="transmembrane region" description="Helical" evidence="6">
    <location>
        <begin position="48"/>
        <end position="68"/>
    </location>
</feature>
<reference evidence="8" key="1">
    <citation type="journal article" date="2019" name="Int. J. Syst. Evol. Microbiol.">
        <title>The Global Catalogue of Microorganisms (GCM) 10K type strain sequencing project: providing services to taxonomists for standard genome sequencing and annotation.</title>
        <authorList>
            <consortium name="The Broad Institute Genomics Platform"/>
            <consortium name="The Broad Institute Genome Sequencing Center for Infectious Disease"/>
            <person name="Wu L."/>
            <person name="Ma J."/>
        </authorList>
    </citation>
    <scope>NUCLEOTIDE SEQUENCE [LARGE SCALE GENOMIC DNA]</scope>
    <source>
        <strain evidence="8">JCM 17695</strain>
    </source>
</reference>
<evidence type="ECO:0000313" key="7">
    <source>
        <dbReference type="EMBL" id="MFC7617436.1"/>
    </source>
</evidence>
<protein>
    <submittedName>
        <fullName evidence="7">UbiA family prenyltransferase</fullName>
    </submittedName>
</protein>
<proteinExistence type="predicted"/>
<organism evidence="7 8">
    <name type="scientific">Actinokineospora soli</name>
    <dbReference type="NCBI Taxonomy" id="1048753"/>
    <lineage>
        <taxon>Bacteria</taxon>
        <taxon>Bacillati</taxon>
        <taxon>Actinomycetota</taxon>
        <taxon>Actinomycetes</taxon>
        <taxon>Pseudonocardiales</taxon>
        <taxon>Pseudonocardiaceae</taxon>
        <taxon>Actinokineospora</taxon>
    </lineage>
</organism>
<comment type="subcellular location">
    <subcellularLocation>
        <location evidence="1">Membrane</location>
        <topology evidence="1">Multi-pass membrane protein</topology>
    </subcellularLocation>
</comment>
<feature type="transmembrane region" description="Helical" evidence="6">
    <location>
        <begin position="164"/>
        <end position="182"/>
    </location>
</feature>
<accession>A0ABW2TXD0</accession>
<comment type="caution">
    <text evidence="7">The sequence shown here is derived from an EMBL/GenBank/DDBJ whole genome shotgun (WGS) entry which is preliminary data.</text>
</comment>
<dbReference type="EMBL" id="JBHTEY010000004">
    <property type="protein sequence ID" value="MFC7617436.1"/>
    <property type="molecule type" value="Genomic_DNA"/>
</dbReference>
<dbReference type="InterPro" id="IPR000537">
    <property type="entry name" value="UbiA_prenyltransferase"/>
</dbReference>
<keyword evidence="2" id="KW-0808">Transferase</keyword>
<dbReference type="InterPro" id="IPR026046">
    <property type="entry name" value="UBIAD1"/>
</dbReference>
<sequence>MSHAVHPVPTRLGAFARLAKLDVWDYYLAVPLAWSLCGPDGWGSAPVLATLGLFLVGAVGVVAGAVAFDDVTGFRDGSDWANYGPNAPARRLARKPLLTGELSEREAVVFGWGATLFGLLVWTWTVAFAPHSPLWAVLLLALCFFAAVQYSWGLKISYRGWQEVFLAGFGVGLVLAAVGLCTGELSGFAAVQAVLFGLGPLLFGVYSNTRDAAGDARVGRPTAAVLLSAQGNKLFIAGLSVAEVALIVTAAGLGAAPWWFSPAMLPAVALRVAQLRRGVGLGDLLGARLIGLHAHRATVALLVLVNLFAPVLGGT</sequence>
<feature type="transmembrane region" description="Helical" evidence="6">
    <location>
        <begin position="134"/>
        <end position="152"/>
    </location>
</feature>
<keyword evidence="3 6" id="KW-0812">Transmembrane</keyword>
<keyword evidence="4 6" id="KW-1133">Transmembrane helix</keyword>
<feature type="transmembrane region" description="Helical" evidence="6">
    <location>
        <begin position="294"/>
        <end position="313"/>
    </location>
</feature>
<feature type="transmembrane region" description="Helical" evidence="6">
    <location>
        <begin position="234"/>
        <end position="260"/>
    </location>
</feature>
<dbReference type="PANTHER" id="PTHR13929:SF0">
    <property type="entry name" value="UBIA PRENYLTRANSFERASE DOMAIN-CONTAINING PROTEIN 1"/>
    <property type="match status" value="1"/>
</dbReference>
<name>A0ABW2TXD0_9PSEU</name>
<feature type="transmembrane region" description="Helical" evidence="6">
    <location>
        <begin position="188"/>
        <end position="207"/>
    </location>
</feature>
<dbReference type="PANTHER" id="PTHR13929">
    <property type="entry name" value="1,4-DIHYDROXY-2-NAPHTHOATE OCTAPRENYLTRANSFERASE"/>
    <property type="match status" value="1"/>
</dbReference>
<evidence type="ECO:0000256" key="5">
    <source>
        <dbReference type="ARBA" id="ARBA00023136"/>
    </source>
</evidence>
<evidence type="ECO:0000256" key="4">
    <source>
        <dbReference type="ARBA" id="ARBA00022989"/>
    </source>
</evidence>
<evidence type="ECO:0000256" key="2">
    <source>
        <dbReference type="ARBA" id="ARBA00022679"/>
    </source>
</evidence>
<gene>
    <name evidence="7" type="ORF">ACFQV2_32465</name>
</gene>
<dbReference type="Pfam" id="PF01040">
    <property type="entry name" value="UbiA"/>
    <property type="match status" value="1"/>
</dbReference>
<evidence type="ECO:0000256" key="6">
    <source>
        <dbReference type="SAM" id="Phobius"/>
    </source>
</evidence>
<dbReference type="Proteomes" id="UP001596512">
    <property type="component" value="Unassembled WGS sequence"/>
</dbReference>
<feature type="transmembrane region" description="Helical" evidence="6">
    <location>
        <begin position="107"/>
        <end position="128"/>
    </location>
</feature>